<dbReference type="Proteomes" id="UP000232491">
    <property type="component" value="Chromosome"/>
</dbReference>
<sequence length="110" mass="12985">MSRRYKACPIFWDGCPKGRYLANLEALRRRLDEGWKVTRVDTLPQDLSNNTGEVANIYILENSDDEPETMHSLEQLEHERRKAWREGYAAGWKDQECDFPPHTTENPYKE</sequence>
<dbReference type="RefSeq" id="WP_232782796.1">
    <property type="nucleotide sequence ID" value="NZ_CP021558.1"/>
</dbReference>
<evidence type="ECO:0000313" key="1">
    <source>
        <dbReference type="EMBL" id="AUE03566.1"/>
    </source>
</evidence>
<evidence type="ECO:0000313" key="2">
    <source>
        <dbReference type="Proteomes" id="UP000232491"/>
    </source>
</evidence>
<gene>
    <name evidence="1" type="ORF">BB215W447A_1558</name>
</gene>
<dbReference type="AlphaFoldDB" id="A0A2K9BZP4"/>
<protein>
    <submittedName>
        <fullName evidence="1">GTP-binding protein</fullName>
    </submittedName>
</protein>
<reference evidence="1 2" key="1">
    <citation type="submission" date="2017-05" db="EMBL/GenBank/DDBJ databases">
        <title>Comparative genomics and methylome analysis of the gut commensal Bifidobacterium breve.</title>
        <authorList>
            <person name="Bottacini F."/>
            <person name="Morrissey R."/>
            <person name="Roberts R.J."/>
            <person name="James K."/>
            <person name="van Breen J."/>
            <person name="Egan M."/>
            <person name="Lambert J."/>
            <person name="van Limpt K."/>
            <person name="Stanton C."/>
            <person name="Knol J."/>
            <person name="O' Connell Motherway M."/>
            <person name="van Sinderen D."/>
        </authorList>
    </citation>
    <scope>NUCLEOTIDE SEQUENCE [LARGE SCALE GENOMIC DNA]</scope>
    <source>
        <strain evidence="1 2">215W447a</strain>
    </source>
</reference>
<dbReference type="EMBL" id="CP021558">
    <property type="protein sequence ID" value="AUE03566.1"/>
    <property type="molecule type" value="Genomic_DNA"/>
</dbReference>
<name>A0A2K9BZP4_BIFBR</name>
<proteinExistence type="predicted"/>
<accession>A0A2K9BZP4</accession>
<organism evidence="1 2">
    <name type="scientific">Bifidobacterium breve</name>
    <dbReference type="NCBI Taxonomy" id="1685"/>
    <lineage>
        <taxon>Bacteria</taxon>
        <taxon>Bacillati</taxon>
        <taxon>Actinomycetota</taxon>
        <taxon>Actinomycetes</taxon>
        <taxon>Bifidobacteriales</taxon>
        <taxon>Bifidobacteriaceae</taxon>
        <taxon>Bifidobacterium</taxon>
    </lineage>
</organism>